<sequence length="95" mass="10795">MQKCENCNSQFGWEKVFKSFWWAYRPIECDNCGNTHKITILGRLTGAAISVVPMMLFFNYLSPFDSSSLTISTGLIIGIVGLLVAPYVIQYKRTY</sequence>
<name>A0A3D8PY61_9BACI</name>
<dbReference type="Proteomes" id="UP000257143">
    <property type="component" value="Unassembled WGS sequence"/>
</dbReference>
<keyword evidence="1" id="KW-0812">Transmembrane</keyword>
<protein>
    <recommendedName>
        <fullName evidence="4">Cxxc_20_cxxc protein</fullName>
    </recommendedName>
</protein>
<reference evidence="3" key="1">
    <citation type="submission" date="2017-11" db="EMBL/GenBank/DDBJ databases">
        <authorList>
            <person name="Zhu W."/>
        </authorList>
    </citation>
    <scope>NUCLEOTIDE SEQUENCE [LARGE SCALE GENOMIC DNA]</scope>
    <source>
        <strain evidence="3">CAU 1183</strain>
    </source>
</reference>
<evidence type="ECO:0000256" key="1">
    <source>
        <dbReference type="SAM" id="Phobius"/>
    </source>
</evidence>
<keyword evidence="3" id="KW-1185">Reference proteome</keyword>
<feature type="transmembrane region" description="Helical" evidence="1">
    <location>
        <begin position="44"/>
        <end position="62"/>
    </location>
</feature>
<dbReference type="OrthoDB" id="2970506at2"/>
<organism evidence="2 3">
    <name type="scientific">Oceanobacillus arenosus</name>
    <dbReference type="NCBI Taxonomy" id="1229153"/>
    <lineage>
        <taxon>Bacteria</taxon>
        <taxon>Bacillati</taxon>
        <taxon>Bacillota</taxon>
        <taxon>Bacilli</taxon>
        <taxon>Bacillales</taxon>
        <taxon>Bacillaceae</taxon>
        <taxon>Oceanobacillus</taxon>
    </lineage>
</organism>
<proteinExistence type="predicted"/>
<evidence type="ECO:0000313" key="2">
    <source>
        <dbReference type="EMBL" id="RDW20261.1"/>
    </source>
</evidence>
<evidence type="ECO:0000313" key="3">
    <source>
        <dbReference type="Proteomes" id="UP000257143"/>
    </source>
</evidence>
<gene>
    <name evidence="2" type="ORF">CWR48_06080</name>
</gene>
<accession>A0A3D8PY61</accession>
<dbReference type="NCBIfam" id="TIGR04104">
    <property type="entry name" value="cxxc_20_cxxc"/>
    <property type="match status" value="1"/>
</dbReference>
<keyword evidence="1" id="KW-0472">Membrane</keyword>
<feature type="transmembrane region" description="Helical" evidence="1">
    <location>
        <begin position="68"/>
        <end position="89"/>
    </location>
</feature>
<dbReference type="RefSeq" id="WP_115772344.1">
    <property type="nucleotide sequence ID" value="NZ_PIOC01000010.1"/>
</dbReference>
<keyword evidence="1" id="KW-1133">Transmembrane helix</keyword>
<comment type="caution">
    <text evidence="2">The sequence shown here is derived from an EMBL/GenBank/DDBJ whole genome shotgun (WGS) entry which is preliminary data.</text>
</comment>
<dbReference type="InterPro" id="IPR026369">
    <property type="entry name" value="CxxC_20_CxxC"/>
</dbReference>
<dbReference type="EMBL" id="PIOC01000010">
    <property type="protein sequence ID" value="RDW20261.1"/>
    <property type="molecule type" value="Genomic_DNA"/>
</dbReference>
<dbReference type="AlphaFoldDB" id="A0A3D8PY61"/>
<evidence type="ECO:0008006" key="4">
    <source>
        <dbReference type="Google" id="ProtNLM"/>
    </source>
</evidence>